<keyword evidence="1" id="KW-0489">Methyltransferase</keyword>
<keyword evidence="1" id="KW-0808">Transferase</keyword>
<sequence>MNDPFGEAIQTYLSKGKAPDIQINSNYTENETIPVSYLFRNEKQMPELEKLALKKCKGKILDVGAAAGCHSIVLQKKGFSVTALEKSELAVEAMKQHGIVKTVNADIFDYNDGTYNTILLLMNGAGIGGTMDGLRKLLQHLKTLLPDDGQILIDSSDIKYLFEEEDGSLWVDLANNKYYGEMEYEVTFKKSSTKFKWLFIDFENLTKIASLAGLKCHLVAKGDHYDYLAQLKI</sequence>
<dbReference type="Pfam" id="PF13489">
    <property type="entry name" value="Methyltransf_23"/>
    <property type="match status" value="1"/>
</dbReference>
<dbReference type="AlphaFoldDB" id="A0A9X3F9M8"/>
<dbReference type="Proteomes" id="UP001145087">
    <property type="component" value="Unassembled WGS sequence"/>
</dbReference>
<protein>
    <submittedName>
        <fullName evidence="1">Methyltransferase domain-containing protein</fullName>
    </submittedName>
</protein>
<evidence type="ECO:0000313" key="2">
    <source>
        <dbReference type="Proteomes" id="UP001145087"/>
    </source>
</evidence>
<gene>
    <name evidence="1" type="ORF">OU798_22360</name>
</gene>
<organism evidence="1 2">
    <name type="scientific">Draconibacterium aestuarii</name>
    <dbReference type="NCBI Taxonomy" id="2998507"/>
    <lineage>
        <taxon>Bacteria</taxon>
        <taxon>Pseudomonadati</taxon>
        <taxon>Bacteroidota</taxon>
        <taxon>Bacteroidia</taxon>
        <taxon>Marinilabiliales</taxon>
        <taxon>Prolixibacteraceae</taxon>
        <taxon>Draconibacterium</taxon>
    </lineage>
</organism>
<reference evidence="1" key="1">
    <citation type="submission" date="2022-11" db="EMBL/GenBank/DDBJ databases">
        <title>Marilongibacter aestuarii gen. nov., sp. nov., isolated from tidal flat sediment.</title>
        <authorList>
            <person name="Jiayan W."/>
        </authorList>
    </citation>
    <scope>NUCLEOTIDE SEQUENCE</scope>
    <source>
        <strain evidence="1">Z1-6</strain>
    </source>
</reference>
<comment type="caution">
    <text evidence="1">The sequence shown here is derived from an EMBL/GenBank/DDBJ whole genome shotgun (WGS) entry which is preliminary data.</text>
</comment>
<name>A0A9X3F9M8_9BACT</name>
<dbReference type="CDD" id="cd02440">
    <property type="entry name" value="AdoMet_MTases"/>
    <property type="match status" value="1"/>
</dbReference>
<dbReference type="Gene3D" id="3.40.50.150">
    <property type="entry name" value="Vaccinia Virus protein VP39"/>
    <property type="match status" value="1"/>
</dbReference>
<keyword evidence="2" id="KW-1185">Reference proteome</keyword>
<dbReference type="EMBL" id="JAPOHD010000066">
    <property type="protein sequence ID" value="MCY1723108.1"/>
    <property type="molecule type" value="Genomic_DNA"/>
</dbReference>
<evidence type="ECO:0000313" key="1">
    <source>
        <dbReference type="EMBL" id="MCY1723108.1"/>
    </source>
</evidence>
<proteinExistence type="predicted"/>
<dbReference type="InterPro" id="IPR029063">
    <property type="entry name" value="SAM-dependent_MTases_sf"/>
</dbReference>
<dbReference type="GO" id="GO:0032259">
    <property type="term" value="P:methylation"/>
    <property type="evidence" value="ECO:0007669"/>
    <property type="project" value="UniProtKB-KW"/>
</dbReference>
<accession>A0A9X3F9M8</accession>
<dbReference type="GO" id="GO:0008168">
    <property type="term" value="F:methyltransferase activity"/>
    <property type="evidence" value="ECO:0007669"/>
    <property type="project" value="UniProtKB-KW"/>
</dbReference>
<dbReference type="RefSeq" id="WP_343335434.1">
    <property type="nucleotide sequence ID" value="NZ_JAPOHD010000066.1"/>
</dbReference>
<dbReference type="SUPFAM" id="SSF53335">
    <property type="entry name" value="S-adenosyl-L-methionine-dependent methyltransferases"/>
    <property type="match status" value="1"/>
</dbReference>